<dbReference type="CDD" id="cd14798">
    <property type="entry name" value="RX-CC_like"/>
    <property type="match status" value="1"/>
</dbReference>
<keyword evidence="2" id="KW-0547">Nucleotide-binding</keyword>
<accession>D7MA84</accession>
<dbReference type="GO" id="GO:0098542">
    <property type="term" value="P:defense response to other organism"/>
    <property type="evidence" value="ECO:0007669"/>
    <property type="project" value="TreeGrafter"/>
</dbReference>
<feature type="domain" description="Disease resistance protein winged helix" evidence="6">
    <location>
        <begin position="378"/>
        <end position="444"/>
    </location>
</feature>
<evidence type="ECO:0000256" key="2">
    <source>
        <dbReference type="ARBA" id="ARBA00022741"/>
    </source>
</evidence>
<keyword evidence="3" id="KW-0611">Plant defense</keyword>
<dbReference type="FunFam" id="1.10.10.10:FF:000322">
    <property type="entry name" value="Probable disease resistance protein At1g63360"/>
    <property type="match status" value="1"/>
</dbReference>
<dbReference type="Proteomes" id="UP000008694">
    <property type="component" value="Unassembled WGS sequence"/>
</dbReference>
<dbReference type="InterPro" id="IPR002182">
    <property type="entry name" value="NB-ARC"/>
</dbReference>
<evidence type="ECO:0000313" key="7">
    <source>
        <dbReference type="EMBL" id="EFH46444.1"/>
    </source>
</evidence>
<dbReference type="Pfam" id="PF00931">
    <property type="entry name" value="NB-ARC"/>
    <property type="match status" value="1"/>
</dbReference>
<dbReference type="SUPFAM" id="SSF52540">
    <property type="entry name" value="P-loop containing nucleoside triphosphate hydrolases"/>
    <property type="match status" value="1"/>
</dbReference>
<dbReference type="InterPro" id="IPR038005">
    <property type="entry name" value="RX-like_CC"/>
</dbReference>
<dbReference type="Pfam" id="PF23559">
    <property type="entry name" value="WHD_DRP"/>
    <property type="match status" value="1"/>
</dbReference>
<dbReference type="EMBL" id="GL348719">
    <property type="protein sequence ID" value="EFH46444.1"/>
    <property type="molecule type" value="Genomic_DNA"/>
</dbReference>
<dbReference type="AlphaFoldDB" id="D7MA84"/>
<evidence type="ECO:0000259" key="5">
    <source>
        <dbReference type="Pfam" id="PF18052"/>
    </source>
</evidence>
<evidence type="ECO:0000259" key="6">
    <source>
        <dbReference type="Pfam" id="PF23559"/>
    </source>
</evidence>
<keyword evidence="8" id="KW-1185">Reference proteome</keyword>
<dbReference type="PANTHER" id="PTHR23155">
    <property type="entry name" value="DISEASE RESISTANCE PROTEIN RP"/>
    <property type="match status" value="1"/>
</dbReference>
<dbReference type="Gene3D" id="1.10.10.10">
    <property type="entry name" value="Winged helix-like DNA-binding domain superfamily/Winged helix DNA-binding domain"/>
    <property type="match status" value="1"/>
</dbReference>
<keyword evidence="1" id="KW-0677">Repeat</keyword>
<dbReference type="InterPro" id="IPR036388">
    <property type="entry name" value="WH-like_DNA-bd_sf"/>
</dbReference>
<sequence>MAEGVILFGIEKLWDLVNRESEQFQGVHEQVSELKRQLGRLRSLLKDADAKKHESERVRNFLEDVKDIVYDAEDIIETFLLKERSRKEKGIKKRVTRLASVLVDHRKIVSDTKRITKRISDVIEGMQSFGILQIIDGGRSLSLQDRQREVRQTYPNNSESDLVGVDQSVEDLVGQLVGNDNIQVVSISGMGGIGKTTLARQVFHHDIVRRHFDGFAWICVSQQFTQKYVWQRILQELRPDDGEILQMDEFTRQGKLFQLLETDRYLIVLDDIWKAEDWDRIKEVFPQKREYRVDDELEVMGKEMVSHCGGLPLAVKVLGGLLATKHTVSEWKRVYENIGPHIVGESGLNFNTVYRVLSLSYEDLPMGLKHCFLYLAHFPEDYKIDVETLFNYWAAEGLIMIYRSTIQDNAEGYLEELVRRNMVIAERSYLTSRIESCHMHDIMRGVCLSKAEEENFLQIVQGPTSTSTSTINAQSPRRLAVHSSNAFEMIRHENFKKVRSLLFFKASCDTISFRLWNFTVSQGVGSF</sequence>
<dbReference type="InterPro" id="IPR027417">
    <property type="entry name" value="P-loop_NTPase"/>
</dbReference>
<evidence type="ECO:0000313" key="8">
    <source>
        <dbReference type="Proteomes" id="UP000008694"/>
    </source>
</evidence>
<evidence type="ECO:0000256" key="3">
    <source>
        <dbReference type="ARBA" id="ARBA00022821"/>
    </source>
</evidence>
<dbReference type="GO" id="GO:0043531">
    <property type="term" value="F:ADP binding"/>
    <property type="evidence" value="ECO:0007669"/>
    <property type="project" value="InterPro"/>
</dbReference>
<dbReference type="InterPro" id="IPR044974">
    <property type="entry name" value="Disease_R_plants"/>
</dbReference>
<dbReference type="FunFam" id="1.10.8.430:FF:000003">
    <property type="entry name" value="Probable disease resistance protein At5g66910"/>
    <property type="match status" value="1"/>
</dbReference>
<gene>
    <name evidence="7" type="ORF">ARALYDRAFT_658585</name>
</gene>
<dbReference type="eggNOG" id="KOG4658">
    <property type="taxonomic scope" value="Eukaryota"/>
</dbReference>
<reference evidence="8" key="1">
    <citation type="journal article" date="2011" name="Nat. Genet.">
        <title>The Arabidopsis lyrata genome sequence and the basis of rapid genome size change.</title>
        <authorList>
            <person name="Hu T.T."/>
            <person name="Pattyn P."/>
            <person name="Bakker E.G."/>
            <person name="Cao J."/>
            <person name="Cheng J.-F."/>
            <person name="Clark R.M."/>
            <person name="Fahlgren N."/>
            <person name="Fawcett J.A."/>
            <person name="Grimwood J."/>
            <person name="Gundlach H."/>
            <person name="Haberer G."/>
            <person name="Hollister J.D."/>
            <person name="Ossowski S."/>
            <person name="Ottilar R.P."/>
            <person name="Salamov A.A."/>
            <person name="Schneeberger K."/>
            <person name="Spannagl M."/>
            <person name="Wang X."/>
            <person name="Yang L."/>
            <person name="Nasrallah M.E."/>
            <person name="Bergelson J."/>
            <person name="Carrington J.C."/>
            <person name="Gaut B.S."/>
            <person name="Schmutz J."/>
            <person name="Mayer K.F.X."/>
            <person name="Van de Peer Y."/>
            <person name="Grigoriev I.V."/>
            <person name="Nordborg M."/>
            <person name="Weigel D."/>
            <person name="Guo Y.-L."/>
        </authorList>
    </citation>
    <scope>NUCLEOTIDE SEQUENCE [LARGE SCALE GENOMIC DNA]</scope>
    <source>
        <strain evidence="8">cv. MN47</strain>
    </source>
</reference>
<dbReference type="FunFam" id="3.40.50.300:FF:001091">
    <property type="entry name" value="Probable disease resistance protein At1g61300"/>
    <property type="match status" value="1"/>
</dbReference>
<feature type="domain" description="NB-ARC" evidence="4">
    <location>
        <begin position="166"/>
        <end position="292"/>
    </location>
</feature>
<dbReference type="PANTHER" id="PTHR23155:SF1185">
    <property type="entry name" value="DISEASE RESISTANCE RPP8-LIKE PROTEIN 3-RELATED"/>
    <property type="match status" value="1"/>
</dbReference>
<name>D7MA84_ARALL</name>
<feature type="domain" description="Disease resistance N-terminal" evidence="5">
    <location>
        <begin position="8"/>
        <end position="92"/>
    </location>
</feature>
<proteinExistence type="predicted"/>
<dbReference type="HOGENOM" id="CLU_000837_9_4_1"/>
<dbReference type="InterPro" id="IPR058922">
    <property type="entry name" value="WHD_DRP"/>
</dbReference>
<dbReference type="Gramene" id="Al_scaffold_0007_2640">
    <property type="protein sequence ID" value="Al_scaffold_0007_2640"/>
    <property type="gene ID" value="Al_scaffold_0007_2640"/>
</dbReference>
<dbReference type="Gene3D" id="3.40.50.300">
    <property type="entry name" value="P-loop containing nucleotide triphosphate hydrolases"/>
    <property type="match status" value="1"/>
</dbReference>
<dbReference type="Pfam" id="PF18052">
    <property type="entry name" value="Rx_N"/>
    <property type="match status" value="1"/>
</dbReference>
<dbReference type="PRINTS" id="PR00364">
    <property type="entry name" value="DISEASERSIST"/>
</dbReference>
<protein>
    <submittedName>
        <fullName evidence="7">Predicted protein</fullName>
    </submittedName>
</protein>
<dbReference type="Gene3D" id="1.20.5.4130">
    <property type="match status" value="1"/>
</dbReference>
<organism evidence="8">
    <name type="scientific">Arabidopsis lyrata subsp. lyrata</name>
    <name type="common">Lyre-leaved rock-cress</name>
    <dbReference type="NCBI Taxonomy" id="81972"/>
    <lineage>
        <taxon>Eukaryota</taxon>
        <taxon>Viridiplantae</taxon>
        <taxon>Streptophyta</taxon>
        <taxon>Embryophyta</taxon>
        <taxon>Tracheophyta</taxon>
        <taxon>Spermatophyta</taxon>
        <taxon>Magnoliopsida</taxon>
        <taxon>eudicotyledons</taxon>
        <taxon>Gunneridae</taxon>
        <taxon>Pentapetalae</taxon>
        <taxon>rosids</taxon>
        <taxon>malvids</taxon>
        <taxon>Brassicales</taxon>
        <taxon>Brassicaceae</taxon>
        <taxon>Camelineae</taxon>
        <taxon>Arabidopsis</taxon>
    </lineage>
</organism>
<evidence type="ECO:0000256" key="1">
    <source>
        <dbReference type="ARBA" id="ARBA00022737"/>
    </source>
</evidence>
<evidence type="ECO:0000259" key="4">
    <source>
        <dbReference type="Pfam" id="PF00931"/>
    </source>
</evidence>
<dbReference type="InterPro" id="IPR041118">
    <property type="entry name" value="Rx_N"/>
</dbReference>